<accession>A0A9J6BKL3</accession>
<feature type="chain" id="PRO_5039905370" evidence="1">
    <location>
        <begin position="21"/>
        <end position="169"/>
    </location>
</feature>
<reference evidence="2" key="1">
    <citation type="submission" date="2021-03" db="EMBL/GenBank/DDBJ databases">
        <title>Chromosome level genome of the anhydrobiotic midge Polypedilum vanderplanki.</title>
        <authorList>
            <person name="Yoshida Y."/>
            <person name="Kikawada T."/>
            <person name="Gusev O."/>
        </authorList>
    </citation>
    <scope>NUCLEOTIDE SEQUENCE</scope>
    <source>
        <strain evidence="2">NIAS01</strain>
        <tissue evidence="2">Whole body or cell culture</tissue>
    </source>
</reference>
<evidence type="ECO:0000256" key="1">
    <source>
        <dbReference type="SAM" id="SignalP"/>
    </source>
</evidence>
<protein>
    <submittedName>
        <fullName evidence="2">Uncharacterized protein</fullName>
    </submittedName>
</protein>
<feature type="signal peptide" evidence="1">
    <location>
        <begin position="1"/>
        <end position="20"/>
    </location>
</feature>
<dbReference type="AlphaFoldDB" id="A0A9J6BKL3"/>
<comment type="caution">
    <text evidence="2">The sequence shown here is derived from an EMBL/GenBank/DDBJ whole genome shotgun (WGS) entry which is preliminary data.</text>
</comment>
<sequence length="169" mass="20021">MKNLLFSSLVIITTTSQVLTTMKFILDEKIEICSEEHFVDISKFEFIMVNDTTTVGNGLTKSLKEIKSPWKLQFYGEIHDRGTWIKKFGRKFDDFCKHILNPTEFWYKPFNEKMKGKGCPYNEGMVTEINNEIVYFDVSFMPFTFEGRWRFTIEGELGCYRVYFDFVDI</sequence>
<dbReference type="OrthoDB" id="10369810at2759"/>
<dbReference type="EMBL" id="JADBJN010000003">
    <property type="protein sequence ID" value="KAG5670380.1"/>
    <property type="molecule type" value="Genomic_DNA"/>
</dbReference>
<keyword evidence="1" id="KW-0732">Signal</keyword>
<gene>
    <name evidence="2" type="ORF">PVAND_000650</name>
</gene>
<proteinExistence type="predicted"/>
<organism evidence="2 3">
    <name type="scientific">Polypedilum vanderplanki</name>
    <name type="common">Sleeping chironomid midge</name>
    <dbReference type="NCBI Taxonomy" id="319348"/>
    <lineage>
        <taxon>Eukaryota</taxon>
        <taxon>Metazoa</taxon>
        <taxon>Ecdysozoa</taxon>
        <taxon>Arthropoda</taxon>
        <taxon>Hexapoda</taxon>
        <taxon>Insecta</taxon>
        <taxon>Pterygota</taxon>
        <taxon>Neoptera</taxon>
        <taxon>Endopterygota</taxon>
        <taxon>Diptera</taxon>
        <taxon>Nematocera</taxon>
        <taxon>Chironomoidea</taxon>
        <taxon>Chironomidae</taxon>
        <taxon>Chironominae</taxon>
        <taxon>Polypedilum</taxon>
        <taxon>Polypedilum</taxon>
    </lineage>
</organism>
<dbReference type="Proteomes" id="UP001107558">
    <property type="component" value="Chromosome 3"/>
</dbReference>
<name>A0A9J6BKL3_POLVA</name>
<evidence type="ECO:0000313" key="2">
    <source>
        <dbReference type="EMBL" id="KAG5670380.1"/>
    </source>
</evidence>
<evidence type="ECO:0000313" key="3">
    <source>
        <dbReference type="Proteomes" id="UP001107558"/>
    </source>
</evidence>
<keyword evidence="3" id="KW-1185">Reference proteome</keyword>